<feature type="compositionally biased region" description="Low complexity" evidence="1">
    <location>
        <begin position="345"/>
        <end position="362"/>
    </location>
</feature>
<dbReference type="SUPFAM" id="SSF49344">
    <property type="entry name" value="CBD9-like"/>
    <property type="match status" value="1"/>
</dbReference>
<evidence type="ECO:0000313" key="3">
    <source>
        <dbReference type="EMBL" id="KYF65177.1"/>
    </source>
</evidence>
<dbReference type="PANTHER" id="PTHR35532">
    <property type="entry name" value="SIMILAR TO POLYHYDROXYALKANOATE DEPOLYMERASE"/>
    <property type="match status" value="1"/>
</dbReference>
<reference evidence="3 4" key="1">
    <citation type="submission" date="2014-02" db="EMBL/GenBank/DDBJ databases">
        <title>The small core and large imbalanced accessory genome model reveals a collaborative survival strategy of Sorangium cellulosum strains in nature.</title>
        <authorList>
            <person name="Han K."/>
            <person name="Peng R."/>
            <person name="Blom J."/>
            <person name="Li Y.-Z."/>
        </authorList>
    </citation>
    <scope>NUCLEOTIDE SEQUENCE [LARGE SCALE GENOMIC DNA]</scope>
    <source>
        <strain evidence="3 4">So0008-312</strain>
    </source>
</reference>
<dbReference type="RefSeq" id="WP_061611257.1">
    <property type="nucleotide sequence ID" value="NZ_JEMA01000851.1"/>
</dbReference>
<dbReference type="InterPro" id="IPR010502">
    <property type="entry name" value="Carb-bd_dom_fam9"/>
</dbReference>
<feature type="domain" description="Carbohydrate-binding" evidence="2">
    <location>
        <begin position="96"/>
        <end position="304"/>
    </location>
</feature>
<evidence type="ECO:0000313" key="4">
    <source>
        <dbReference type="Proteomes" id="UP000075260"/>
    </source>
</evidence>
<comment type="caution">
    <text evidence="3">The sequence shown here is derived from an EMBL/GenBank/DDBJ whole genome shotgun (WGS) entry which is preliminary data.</text>
</comment>
<dbReference type="Pfam" id="PF06452">
    <property type="entry name" value="CBM9_1"/>
    <property type="match status" value="1"/>
</dbReference>
<feature type="compositionally biased region" description="Low complexity" evidence="1">
    <location>
        <begin position="47"/>
        <end position="68"/>
    </location>
</feature>
<evidence type="ECO:0000256" key="1">
    <source>
        <dbReference type="SAM" id="MobiDB-lite"/>
    </source>
</evidence>
<feature type="compositionally biased region" description="Low complexity" evidence="1">
    <location>
        <begin position="317"/>
        <end position="330"/>
    </location>
</feature>
<dbReference type="GO" id="GO:0030246">
    <property type="term" value="F:carbohydrate binding"/>
    <property type="evidence" value="ECO:0007669"/>
    <property type="project" value="InterPro"/>
</dbReference>
<proteinExistence type="predicted"/>
<sequence>MRRPCSQRRSFNGAHGAHGARPRALALVMLGAAFAASCSRGGGGEQGAAPAGSAGRAPASASAGAGRTADADPRGRLAAVKELSVRKLAPGAAVTIDGRLDEPAWQAAARTGPFVNAGTGREDRSLPTQGEARLLWDDAFLYVAFDVSDGTITGGFPQGASDPHLWERDTVEVMIDPDGDGDNKDYYEIQIGPQNLVFDSQFDDYNAPRGGPNGPFGHQAWSAGLVSAVELRGTIDDDSDEDRGYVVEAKIPWSSFAKAKAAPPSPGDVWRMNFYAMQNNGGAAWSPILGEGNFHRARRFGRVRFVGPGGETGGAGASTSDAGAARDAGAVPVNAPSAAPLGTTSAAGARPGAAVPSASAGPKPVYRADPPDR</sequence>
<feature type="region of interest" description="Disordered" evidence="1">
    <location>
        <begin position="309"/>
        <end position="373"/>
    </location>
</feature>
<dbReference type="Proteomes" id="UP000075260">
    <property type="component" value="Unassembled WGS sequence"/>
</dbReference>
<dbReference type="AlphaFoldDB" id="A0A150QB11"/>
<feature type="region of interest" description="Disordered" evidence="1">
    <location>
        <begin position="39"/>
        <end position="72"/>
    </location>
</feature>
<name>A0A150QB11_SORCE</name>
<dbReference type="EMBL" id="JEMA01000851">
    <property type="protein sequence ID" value="KYF65177.1"/>
    <property type="molecule type" value="Genomic_DNA"/>
</dbReference>
<protein>
    <recommendedName>
        <fullName evidence="2">Carbohydrate-binding domain-containing protein</fullName>
    </recommendedName>
</protein>
<gene>
    <name evidence="3" type="ORF">BE15_01535</name>
</gene>
<dbReference type="GO" id="GO:0004553">
    <property type="term" value="F:hydrolase activity, hydrolyzing O-glycosyl compounds"/>
    <property type="evidence" value="ECO:0007669"/>
    <property type="project" value="InterPro"/>
</dbReference>
<dbReference type="CDD" id="cd09620">
    <property type="entry name" value="CBM9_like_3"/>
    <property type="match status" value="1"/>
</dbReference>
<dbReference type="Gene3D" id="2.60.40.1190">
    <property type="match status" value="1"/>
</dbReference>
<dbReference type="PANTHER" id="PTHR35532:SF5">
    <property type="entry name" value="CARBOHYDRATE-BINDING DOMAIN-CONTAINING PROTEIN"/>
    <property type="match status" value="1"/>
</dbReference>
<evidence type="ECO:0000259" key="2">
    <source>
        <dbReference type="Pfam" id="PF06452"/>
    </source>
</evidence>
<dbReference type="GO" id="GO:0016052">
    <property type="term" value="P:carbohydrate catabolic process"/>
    <property type="evidence" value="ECO:0007669"/>
    <property type="project" value="InterPro"/>
</dbReference>
<accession>A0A150QB11</accession>
<organism evidence="3 4">
    <name type="scientific">Sorangium cellulosum</name>
    <name type="common">Polyangium cellulosum</name>
    <dbReference type="NCBI Taxonomy" id="56"/>
    <lineage>
        <taxon>Bacteria</taxon>
        <taxon>Pseudomonadati</taxon>
        <taxon>Myxococcota</taxon>
        <taxon>Polyangia</taxon>
        <taxon>Polyangiales</taxon>
        <taxon>Polyangiaceae</taxon>
        <taxon>Sorangium</taxon>
    </lineage>
</organism>
<dbReference type="OrthoDB" id="9786766at2"/>